<feature type="region of interest" description="Disordered" evidence="1">
    <location>
        <begin position="92"/>
        <end position="111"/>
    </location>
</feature>
<dbReference type="EMBL" id="JBHTHZ010000014">
    <property type="protein sequence ID" value="MFD0795390.1"/>
    <property type="molecule type" value="Genomic_DNA"/>
</dbReference>
<dbReference type="Gene3D" id="1.10.1740.10">
    <property type="match status" value="1"/>
</dbReference>
<comment type="caution">
    <text evidence="2">The sequence shown here is derived from an EMBL/GenBank/DDBJ whole genome shotgun (WGS) entry which is preliminary data.</text>
</comment>
<dbReference type="Proteomes" id="UP001597010">
    <property type="component" value="Unassembled WGS sequence"/>
</dbReference>
<dbReference type="InterPro" id="IPR013325">
    <property type="entry name" value="RNA_pol_sigma_r2"/>
</dbReference>
<name>A0ABW3AWZ9_9SPHI</name>
<dbReference type="SUPFAM" id="SSF88946">
    <property type="entry name" value="Sigma2 domain of RNA polymerase sigma factors"/>
    <property type="match status" value="1"/>
</dbReference>
<evidence type="ECO:0000313" key="2">
    <source>
        <dbReference type="EMBL" id="MFD0795390.1"/>
    </source>
</evidence>
<protein>
    <submittedName>
        <fullName evidence="2">RNA polymerase sigma factor</fullName>
    </submittedName>
</protein>
<evidence type="ECO:0000313" key="3">
    <source>
        <dbReference type="Proteomes" id="UP001597010"/>
    </source>
</evidence>
<sequence length="111" mass="12834">MKKVSDRDILEAIMRHDPQGAELLYDQYAPILFKIICCSVSNQEEAAFALEKTMLKIWVDIKQYDLQKDRLLIWMAGTARKIAKKVANDGCIRNDPFSQNRQKTKDSTNNK</sequence>
<keyword evidence="3" id="KW-1185">Reference proteome</keyword>
<evidence type="ECO:0000256" key="1">
    <source>
        <dbReference type="SAM" id="MobiDB-lite"/>
    </source>
</evidence>
<accession>A0ABW3AWZ9</accession>
<dbReference type="RefSeq" id="WP_377117743.1">
    <property type="nucleotide sequence ID" value="NZ_JBHTHZ010000014.1"/>
</dbReference>
<organism evidence="2 3">
    <name type="scientific">Mucilaginibacter litoreus</name>
    <dbReference type="NCBI Taxonomy" id="1048221"/>
    <lineage>
        <taxon>Bacteria</taxon>
        <taxon>Pseudomonadati</taxon>
        <taxon>Bacteroidota</taxon>
        <taxon>Sphingobacteriia</taxon>
        <taxon>Sphingobacteriales</taxon>
        <taxon>Sphingobacteriaceae</taxon>
        <taxon>Mucilaginibacter</taxon>
    </lineage>
</organism>
<gene>
    <name evidence="2" type="ORF">ACFQZX_17340</name>
</gene>
<proteinExistence type="predicted"/>
<reference evidence="3" key="1">
    <citation type="journal article" date="2019" name="Int. J. Syst. Evol. Microbiol.">
        <title>The Global Catalogue of Microorganisms (GCM) 10K type strain sequencing project: providing services to taxonomists for standard genome sequencing and annotation.</title>
        <authorList>
            <consortium name="The Broad Institute Genomics Platform"/>
            <consortium name="The Broad Institute Genome Sequencing Center for Infectious Disease"/>
            <person name="Wu L."/>
            <person name="Ma J."/>
        </authorList>
    </citation>
    <scope>NUCLEOTIDE SEQUENCE [LARGE SCALE GENOMIC DNA]</scope>
    <source>
        <strain evidence="3">CCUG 61484</strain>
    </source>
</reference>